<name>A0ABU7TP75_9HYPH</name>
<dbReference type="Proteomes" id="UP001355206">
    <property type="component" value="Unassembled WGS sequence"/>
</dbReference>
<evidence type="ECO:0008006" key="4">
    <source>
        <dbReference type="Google" id="ProtNLM"/>
    </source>
</evidence>
<accession>A0ABU7TP75</accession>
<proteinExistence type="predicted"/>
<dbReference type="EMBL" id="MLCA01000007">
    <property type="protein sequence ID" value="MEE7491592.1"/>
    <property type="molecule type" value="Genomic_DNA"/>
</dbReference>
<comment type="caution">
    <text evidence="2">The sequence shown here is derived from an EMBL/GenBank/DDBJ whole genome shotgun (WGS) entry which is preliminary data.</text>
</comment>
<feature type="region of interest" description="Disordered" evidence="1">
    <location>
        <begin position="208"/>
        <end position="240"/>
    </location>
</feature>
<evidence type="ECO:0000313" key="2">
    <source>
        <dbReference type="EMBL" id="MEE7491592.1"/>
    </source>
</evidence>
<protein>
    <recommendedName>
        <fullName evidence="4">Methyl-accepting chemotaxis protein</fullName>
    </recommendedName>
</protein>
<sequence>MMTVPNRKHASIPAAADSSGPVSDAVTGNIAGAAQASEETGAAASQVLSTAAELSRQSEHLGAEVARFLAAVRSARQGPGRDPPAPAPAARHGPNGPAARGSRCRARAGLPGPGVPQVQDCGERLRALSRASEAAVDRPDRSLGEPGPEDRGTGDTLRHLPGFPRGLPDRPQHLPLGAGPRECAPHRWGWAVTSRDGRPGRAVAHLRRPVPDLASRPRPRSGPGASAPVRRASARGDAGLRAHRSAHHRCCGRPVLDSIACGCGRLRR</sequence>
<reference evidence="2 3" key="1">
    <citation type="journal article" date="2012" name="Genet. Mol. Biol.">
        <title>Analysis of 16S rRNA and mxaF genes revealing insights into Methylobacterium niche-specific plant association.</title>
        <authorList>
            <person name="Dourado M.N."/>
            <person name="Andreote F.D."/>
            <person name="Dini-Andreote F."/>
            <person name="Conti R."/>
            <person name="Araujo J.M."/>
            <person name="Araujo W.L."/>
        </authorList>
    </citation>
    <scope>NUCLEOTIDE SEQUENCE [LARGE SCALE GENOMIC DNA]</scope>
    <source>
        <strain evidence="2 3">TC3-10</strain>
    </source>
</reference>
<evidence type="ECO:0000313" key="3">
    <source>
        <dbReference type="Proteomes" id="UP001355206"/>
    </source>
</evidence>
<feature type="compositionally biased region" description="Low complexity" evidence="1">
    <location>
        <begin position="88"/>
        <end position="101"/>
    </location>
</feature>
<feature type="region of interest" description="Disordered" evidence="1">
    <location>
        <begin position="1"/>
        <end position="42"/>
    </location>
</feature>
<evidence type="ECO:0000256" key="1">
    <source>
        <dbReference type="SAM" id="MobiDB-lite"/>
    </source>
</evidence>
<feature type="compositionally biased region" description="Basic and acidic residues" evidence="1">
    <location>
        <begin position="135"/>
        <end position="158"/>
    </location>
</feature>
<feature type="region of interest" description="Disordered" evidence="1">
    <location>
        <begin position="75"/>
        <end position="183"/>
    </location>
</feature>
<feature type="compositionally biased region" description="Basic residues" evidence="1">
    <location>
        <begin position="1"/>
        <end position="10"/>
    </location>
</feature>
<keyword evidence="3" id="KW-1185">Reference proteome</keyword>
<feature type="compositionally biased region" description="Low complexity" evidence="1">
    <location>
        <begin position="31"/>
        <end position="42"/>
    </location>
</feature>
<gene>
    <name evidence="2" type="ORF">MOTC310_14405</name>
</gene>
<organism evidence="2 3">
    <name type="scientific">Methylobacterium oryzae</name>
    <dbReference type="NCBI Taxonomy" id="334852"/>
    <lineage>
        <taxon>Bacteria</taxon>
        <taxon>Pseudomonadati</taxon>
        <taxon>Pseudomonadota</taxon>
        <taxon>Alphaproteobacteria</taxon>
        <taxon>Hyphomicrobiales</taxon>
        <taxon>Methylobacteriaceae</taxon>
        <taxon>Methylobacterium</taxon>
    </lineage>
</organism>